<evidence type="ECO:0000259" key="2">
    <source>
        <dbReference type="PROSITE" id="PS51832"/>
    </source>
</evidence>
<dbReference type="Pfam" id="PF13487">
    <property type="entry name" value="HD_5"/>
    <property type="match status" value="1"/>
</dbReference>
<keyword evidence="3" id="KW-0808">Transferase</keyword>
<dbReference type="AlphaFoldDB" id="A0A4R8M288"/>
<dbReference type="PANTHER" id="PTHR43155">
    <property type="entry name" value="CYCLIC DI-GMP PHOSPHODIESTERASE PA4108-RELATED"/>
    <property type="match status" value="1"/>
</dbReference>
<dbReference type="SUPFAM" id="SSF109604">
    <property type="entry name" value="HD-domain/PDEase-like"/>
    <property type="match status" value="1"/>
</dbReference>
<dbReference type="SMART" id="SM00471">
    <property type="entry name" value="HDc"/>
    <property type="match status" value="1"/>
</dbReference>
<dbReference type="NCBIfam" id="TIGR00277">
    <property type="entry name" value="HDIG"/>
    <property type="match status" value="1"/>
</dbReference>
<evidence type="ECO:0000313" key="3">
    <source>
        <dbReference type="EMBL" id="TDY57061.1"/>
    </source>
</evidence>
<proteinExistence type="predicted"/>
<dbReference type="PROSITE" id="PS51831">
    <property type="entry name" value="HD"/>
    <property type="match status" value="1"/>
</dbReference>
<sequence>MFDTFVFRLPVWDLTTFCGRIAEDVVSPKGALLLPKGADFAHIEPPGRRNLAATLARQGVDRVAVQERAEQSLDEILDIFRSGTRPSARDERDLFEATLQFVTSYCKDVLFGSPGNIHVFPLLRIGRFLAESVSANPGILLCLVRERPRDYFLLSHSLSVGLLCAFLAHRLFPEQTGVIASAAVGGLLHDIGKQFVPEGILNKPGRLTEGEFALIRRHPEVGEALLKKAGIDDPLVLKIVRHHHEKMDGSGYPDGLEGRSVSMAARIAAVADAYDAITSERSYKKRLPGYKGISEIIASAGNHLDPLVVRTFVSAFGMYPPGTEVELSDGRCGVVAAPGERSILKPRVCLRTDRDGNHYPHPVLVDLAAEKNLFIQRCVSQGGQAENC</sequence>
<dbReference type="RefSeq" id="WP_133958315.1">
    <property type="nucleotide sequence ID" value="NZ_SORI01000016.1"/>
</dbReference>
<dbReference type="InterPro" id="IPR003607">
    <property type="entry name" value="HD/PDEase_dom"/>
</dbReference>
<dbReference type="InterPro" id="IPR006674">
    <property type="entry name" value="HD_domain"/>
</dbReference>
<dbReference type="GO" id="GO:0016740">
    <property type="term" value="F:transferase activity"/>
    <property type="evidence" value="ECO:0007669"/>
    <property type="project" value="UniProtKB-KW"/>
</dbReference>
<dbReference type="InterPro" id="IPR006675">
    <property type="entry name" value="HDIG_dom"/>
</dbReference>
<dbReference type="Gene3D" id="1.10.3210.10">
    <property type="entry name" value="Hypothetical protein af1432"/>
    <property type="match status" value="1"/>
</dbReference>
<dbReference type="OrthoDB" id="5162at2"/>
<feature type="domain" description="HD" evidence="1">
    <location>
        <begin position="153"/>
        <end position="277"/>
    </location>
</feature>
<dbReference type="EMBL" id="SORI01000016">
    <property type="protein sequence ID" value="TDY57061.1"/>
    <property type="molecule type" value="Genomic_DNA"/>
</dbReference>
<keyword evidence="4" id="KW-1185">Reference proteome</keyword>
<dbReference type="CDD" id="cd00077">
    <property type="entry name" value="HDc"/>
    <property type="match status" value="1"/>
</dbReference>
<evidence type="ECO:0000259" key="1">
    <source>
        <dbReference type="PROSITE" id="PS51831"/>
    </source>
</evidence>
<dbReference type="PROSITE" id="PS51832">
    <property type="entry name" value="HD_GYP"/>
    <property type="match status" value="1"/>
</dbReference>
<protein>
    <submittedName>
        <fullName evidence="3">Putative nucleotidyltransferase with HDIG domain</fullName>
    </submittedName>
</protein>
<name>A0A4R8M288_9BACT</name>
<evidence type="ECO:0000313" key="4">
    <source>
        <dbReference type="Proteomes" id="UP000295066"/>
    </source>
</evidence>
<organism evidence="3 4">
    <name type="scientific">Aminivibrio pyruvatiphilus</name>
    <dbReference type="NCBI Taxonomy" id="1005740"/>
    <lineage>
        <taxon>Bacteria</taxon>
        <taxon>Thermotogati</taxon>
        <taxon>Synergistota</taxon>
        <taxon>Synergistia</taxon>
        <taxon>Synergistales</taxon>
        <taxon>Aminobacteriaceae</taxon>
        <taxon>Aminivibrio</taxon>
    </lineage>
</organism>
<dbReference type="PANTHER" id="PTHR43155:SF2">
    <property type="entry name" value="CYCLIC DI-GMP PHOSPHODIESTERASE PA4108"/>
    <property type="match status" value="1"/>
</dbReference>
<comment type="caution">
    <text evidence="3">The sequence shown here is derived from an EMBL/GenBank/DDBJ whole genome shotgun (WGS) entry which is preliminary data.</text>
</comment>
<dbReference type="Proteomes" id="UP000295066">
    <property type="component" value="Unassembled WGS sequence"/>
</dbReference>
<feature type="domain" description="HD-GYP" evidence="2">
    <location>
        <begin position="131"/>
        <end position="328"/>
    </location>
</feature>
<gene>
    <name evidence="3" type="ORF">C8D99_11637</name>
</gene>
<accession>A0A4R8M288</accession>
<dbReference type="InterPro" id="IPR037522">
    <property type="entry name" value="HD_GYP_dom"/>
</dbReference>
<reference evidence="3 4" key="1">
    <citation type="submission" date="2019-03" db="EMBL/GenBank/DDBJ databases">
        <title>Genomic Encyclopedia of Type Strains, Phase IV (KMG-IV): sequencing the most valuable type-strain genomes for metagenomic binning, comparative biology and taxonomic classification.</title>
        <authorList>
            <person name="Goeker M."/>
        </authorList>
    </citation>
    <scope>NUCLEOTIDE SEQUENCE [LARGE SCALE GENOMIC DNA]</scope>
    <source>
        <strain evidence="3 4">DSM 25964</strain>
    </source>
</reference>